<comment type="caution">
    <text evidence="1">The sequence shown here is derived from an EMBL/GenBank/DDBJ whole genome shotgun (WGS) entry which is preliminary data.</text>
</comment>
<dbReference type="InterPro" id="IPR024983">
    <property type="entry name" value="CHAT_dom"/>
</dbReference>
<dbReference type="Pfam" id="PF12770">
    <property type="entry name" value="CHAT"/>
    <property type="match status" value="1"/>
</dbReference>
<dbReference type="RefSeq" id="WP_135358455.1">
    <property type="nucleotide sequence ID" value="NZ_RWJZ01000001.1"/>
</dbReference>
<dbReference type="AlphaFoldDB" id="A0A4Z0HXP2"/>
<dbReference type="EMBL" id="RWKA01000001">
    <property type="protein sequence ID" value="TGB47795.1"/>
    <property type="molecule type" value="Genomic_DNA"/>
</dbReference>
<proteinExistence type="predicted"/>
<gene>
    <name evidence="1" type="ORF">EJD98_02505</name>
</gene>
<reference evidence="1 2" key="1">
    <citation type="submission" date="2018-12" db="EMBL/GenBank/DDBJ databases">
        <title>Draft genome sequences of Mycolicibacterium peregrinum isolated from a pig with lymphadenitis and from soil on the same Japanese pig farm.</title>
        <authorList>
            <person name="Komatsu T."/>
            <person name="Ohya K."/>
            <person name="Sawai K."/>
            <person name="Odoi J.O."/>
            <person name="Otsu K."/>
            <person name="Ota A."/>
            <person name="Ito T."/>
            <person name="Kawai M."/>
            <person name="Maruyama F."/>
        </authorList>
    </citation>
    <scope>NUCLEOTIDE SEQUENCE [LARGE SCALE GENOMIC DNA]</scope>
    <source>
        <strain evidence="1 2">138</strain>
    </source>
</reference>
<organism evidence="1 2">
    <name type="scientific">Mycolicibacterium peregrinum</name>
    <name type="common">Mycobacterium peregrinum</name>
    <dbReference type="NCBI Taxonomy" id="43304"/>
    <lineage>
        <taxon>Bacteria</taxon>
        <taxon>Bacillati</taxon>
        <taxon>Actinomycetota</taxon>
        <taxon>Actinomycetes</taxon>
        <taxon>Mycobacteriales</taxon>
        <taxon>Mycobacteriaceae</taxon>
        <taxon>Mycolicibacterium</taxon>
    </lineage>
</organism>
<evidence type="ECO:0000313" key="2">
    <source>
        <dbReference type="Proteomes" id="UP000297792"/>
    </source>
</evidence>
<evidence type="ECO:0000313" key="1">
    <source>
        <dbReference type="EMBL" id="TGB47795.1"/>
    </source>
</evidence>
<dbReference type="Proteomes" id="UP000297792">
    <property type="component" value="Unassembled WGS sequence"/>
</dbReference>
<accession>A0A4Z0HXP2</accession>
<protein>
    <submittedName>
        <fullName evidence="1">CHAT domain-containing protein</fullName>
    </submittedName>
</protein>
<sequence>MRTKVFELGARLAPLRGLPAPPFDAFDANWEQELYEDYLVGALEFLAFENSHEYSPDRYGEMLLRLPECVRLIRSTWSAADIERLVKRQPFAFRFGACELGRLGLWRDGFRLLEATRGLVSSQSLSDDTIDADELDSRAAEVSWVHVTNSPRGTYVFVCRDGVYFGREFPEASGPSLAAEFTNLVQGGLLVDQARNRSLATASAKGLCALLEPVADWIAQTCGDTVVLHPGGYYQSFPLSSVGQLLESQLGGERRVSTTPSRTIALKSSRSTADRLQTVSVCHASSVAGFADLAWSVQEPAAIDGLLSPNLVVNLRAATRQSLTEAFESTDLVHFTGHSSAAVDPGDSALVTYGEPLAVRDILAIPVSSALVVLGSCQSALAMNMRAQDEMLSLQSATYYAGAELVVGTSWPIRDTAGFLFSIKFYEALAASRGTRSELLANCVMDARVSAMRWMRGALVGDVNSVLHRYGAPLMTGSPNTETAFDFYDWGAFGVVGVPLADG</sequence>
<keyword evidence="2" id="KW-1185">Reference proteome</keyword>
<name>A0A4Z0HXP2_MYCPR</name>